<reference evidence="1" key="1">
    <citation type="journal article" date="2014" name="Int. J. Syst. Evol. Microbiol.">
        <title>Complete genome of a new Firmicutes species belonging to the dominant human colonic microbiota ('Ruminococcus bicirculans') reveals two chromosomes and a selective capacity to utilize plant glucans.</title>
        <authorList>
            <consortium name="NISC Comparative Sequencing Program"/>
            <person name="Wegmann U."/>
            <person name="Louis P."/>
            <person name="Goesmann A."/>
            <person name="Henrissat B."/>
            <person name="Duncan S.H."/>
            <person name="Flint H.J."/>
        </authorList>
    </citation>
    <scope>NUCLEOTIDE SEQUENCE</scope>
    <source>
        <strain evidence="1">VKM Ac-1246</strain>
    </source>
</reference>
<organism evidence="1 2">
    <name type="scientific">Nocardioides luteus</name>
    <dbReference type="NCBI Taxonomy" id="1844"/>
    <lineage>
        <taxon>Bacteria</taxon>
        <taxon>Bacillati</taxon>
        <taxon>Actinomycetota</taxon>
        <taxon>Actinomycetes</taxon>
        <taxon>Propionibacteriales</taxon>
        <taxon>Nocardioidaceae</taxon>
        <taxon>Nocardioides</taxon>
    </lineage>
</organism>
<protein>
    <submittedName>
        <fullName evidence="1">Uncharacterized protein</fullName>
    </submittedName>
</protein>
<proteinExistence type="predicted"/>
<dbReference type="Proteomes" id="UP001142292">
    <property type="component" value="Unassembled WGS sequence"/>
</dbReference>
<dbReference type="EMBL" id="BSEL01000001">
    <property type="protein sequence ID" value="GLJ66159.1"/>
    <property type="molecule type" value="Genomic_DNA"/>
</dbReference>
<comment type="caution">
    <text evidence="1">The sequence shown here is derived from an EMBL/GenBank/DDBJ whole genome shotgun (WGS) entry which is preliminary data.</text>
</comment>
<name>A0ABQ5SQF3_9ACTN</name>
<accession>A0ABQ5SQF3</accession>
<keyword evidence="2" id="KW-1185">Reference proteome</keyword>
<gene>
    <name evidence="1" type="ORF">GCM10017579_01950</name>
</gene>
<sequence>MLPPIPPDWDRMARPPGETLWMAIEQHGLDSDRFRGTLAHTTEPLAPEIGLREWVHQTENLVSRTLRDYLLIDLERLGVAGLPGGRRLAHHTGPDDEALVLEQWFVIVEHAHGSVGHTLTATLATDRYDAVADVVAAAAQQWQPAALKSATDAAVSTDAG</sequence>
<evidence type="ECO:0000313" key="2">
    <source>
        <dbReference type="Proteomes" id="UP001142292"/>
    </source>
</evidence>
<reference evidence="1" key="2">
    <citation type="submission" date="2023-01" db="EMBL/GenBank/DDBJ databases">
        <authorList>
            <person name="Sun Q."/>
            <person name="Evtushenko L."/>
        </authorList>
    </citation>
    <scope>NUCLEOTIDE SEQUENCE</scope>
    <source>
        <strain evidence="1">VKM Ac-1246</strain>
    </source>
</reference>
<dbReference type="Gene3D" id="3.40.1000.10">
    <property type="entry name" value="Mog1/PsbP, alpha/beta/alpha sandwich"/>
    <property type="match status" value="1"/>
</dbReference>
<evidence type="ECO:0000313" key="1">
    <source>
        <dbReference type="EMBL" id="GLJ66159.1"/>
    </source>
</evidence>